<proteinExistence type="inferred from homology"/>
<evidence type="ECO:0000313" key="6">
    <source>
        <dbReference type="Proteomes" id="UP001139516"/>
    </source>
</evidence>
<dbReference type="SUPFAM" id="SSF52540">
    <property type="entry name" value="P-loop containing nucleoside triphosphate hydrolases"/>
    <property type="match status" value="1"/>
</dbReference>
<dbReference type="PANTHER" id="PTHR34383">
    <property type="entry name" value="POLYPHOSPHATE:AMP PHOSPHOTRANSFERASE-RELATED"/>
    <property type="match status" value="1"/>
</dbReference>
<gene>
    <name evidence="5" type="ORF">M0638_24160</name>
</gene>
<dbReference type="NCBIfam" id="TIGR03709">
    <property type="entry name" value="PPK2_rel_1"/>
    <property type="match status" value="1"/>
</dbReference>
<evidence type="ECO:0000259" key="4">
    <source>
        <dbReference type="Pfam" id="PF03976"/>
    </source>
</evidence>
<dbReference type="InterPro" id="IPR022300">
    <property type="entry name" value="PPK2-rel_1"/>
</dbReference>
<comment type="caution">
    <text evidence="5">The sequence shown here is derived from an EMBL/GenBank/DDBJ whole genome shotgun (WGS) entry which is preliminary data.</text>
</comment>
<accession>A0A9X2BYY1</accession>
<dbReference type="Gene3D" id="3.40.50.300">
    <property type="entry name" value="P-loop containing nucleotide triphosphate hydrolases"/>
    <property type="match status" value="1"/>
</dbReference>
<evidence type="ECO:0000256" key="1">
    <source>
        <dbReference type="ARBA" id="ARBA00009924"/>
    </source>
</evidence>
<dbReference type="PANTHER" id="PTHR34383:SF3">
    <property type="entry name" value="POLYPHOSPHATE:AMP PHOSPHOTRANSFERASE"/>
    <property type="match status" value="1"/>
</dbReference>
<sequence>MTKSIEKILARYRVTDGKGFRLKDYDPGDTAGLSLDKEEATAVLQNGVGRLAELQSRLYAQDRWAVLLMLQGMDAAGKDGVVKHVFSGVNPLGCEVHPFKAPVGLERDHDFLWRHVMAMPPRGHIGIHNRSWYEEVLVARVHPEVLAGQKLPRSLVGRHIWDERLEDIAAFERYLARQGVLPVKIFLNLSKEEQRTRFLARIDEPEKNWKFSAADVIERRSWKQYRQAYEAAIAATATRHSPWYVVPADHKWFTRLVVSAAIIETLDGLDLRYPEVSEAERQALQAARQELLEADATE</sequence>
<dbReference type="GO" id="GO:0006797">
    <property type="term" value="P:polyphosphate metabolic process"/>
    <property type="evidence" value="ECO:0007669"/>
    <property type="project" value="InterPro"/>
</dbReference>
<evidence type="ECO:0000313" key="5">
    <source>
        <dbReference type="EMBL" id="MCK8787469.1"/>
    </source>
</evidence>
<feature type="domain" description="Polyphosphate kinase-2-related" evidence="4">
    <location>
        <begin position="35"/>
        <end position="268"/>
    </location>
</feature>
<reference evidence="5" key="1">
    <citation type="submission" date="2022-04" db="EMBL/GenBank/DDBJ databases">
        <title>Roseomonas acroporae sp. nov., isolated from coral Acropora digitifera.</title>
        <authorList>
            <person name="Sun H."/>
        </authorList>
    </citation>
    <scope>NUCLEOTIDE SEQUENCE</scope>
    <source>
        <strain evidence="5">NAR14</strain>
    </source>
</reference>
<evidence type="ECO:0000256" key="3">
    <source>
        <dbReference type="ARBA" id="ARBA00022777"/>
    </source>
</evidence>
<protein>
    <submittedName>
        <fullName evidence="5">Polyphosphate kinase 2 family protein</fullName>
    </submittedName>
</protein>
<dbReference type="GO" id="GO:0008976">
    <property type="term" value="F:polyphosphate kinase activity"/>
    <property type="evidence" value="ECO:0007669"/>
    <property type="project" value="InterPro"/>
</dbReference>
<keyword evidence="2" id="KW-0808">Transferase</keyword>
<dbReference type="InterPro" id="IPR016898">
    <property type="entry name" value="Polyphosphate_phosphotransfera"/>
</dbReference>
<name>A0A9X2BYY1_9PROT</name>
<organism evidence="5 6">
    <name type="scientific">Roseomonas acroporae</name>
    <dbReference type="NCBI Taxonomy" id="2937791"/>
    <lineage>
        <taxon>Bacteria</taxon>
        <taxon>Pseudomonadati</taxon>
        <taxon>Pseudomonadota</taxon>
        <taxon>Alphaproteobacteria</taxon>
        <taxon>Acetobacterales</taxon>
        <taxon>Roseomonadaceae</taxon>
        <taxon>Roseomonas</taxon>
    </lineage>
</organism>
<comment type="similarity">
    <text evidence="1">Belongs to the polyphosphate kinase 2 (PPK2) family. Class I subfamily.</text>
</comment>
<dbReference type="PIRSF" id="PIRSF028756">
    <property type="entry name" value="PPK2_prd"/>
    <property type="match status" value="1"/>
</dbReference>
<dbReference type="Pfam" id="PF03976">
    <property type="entry name" value="PPK2"/>
    <property type="match status" value="1"/>
</dbReference>
<dbReference type="InterPro" id="IPR022488">
    <property type="entry name" value="PPK2-related"/>
</dbReference>
<dbReference type="RefSeq" id="WP_248669519.1">
    <property type="nucleotide sequence ID" value="NZ_JALPRX010000125.1"/>
</dbReference>
<keyword evidence="3 5" id="KW-0418">Kinase</keyword>
<dbReference type="InterPro" id="IPR027417">
    <property type="entry name" value="P-loop_NTPase"/>
</dbReference>
<evidence type="ECO:0000256" key="2">
    <source>
        <dbReference type="ARBA" id="ARBA00022679"/>
    </source>
</evidence>
<dbReference type="EMBL" id="JALPRX010000125">
    <property type="protein sequence ID" value="MCK8787469.1"/>
    <property type="molecule type" value="Genomic_DNA"/>
</dbReference>
<keyword evidence="6" id="KW-1185">Reference proteome</keyword>
<dbReference type="Proteomes" id="UP001139516">
    <property type="component" value="Unassembled WGS sequence"/>
</dbReference>
<dbReference type="AlphaFoldDB" id="A0A9X2BYY1"/>